<reference evidence="3" key="1">
    <citation type="submission" date="2025-08" db="UniProtKB">
        <authorList>
            <consortium name="Ensembl"/>
        </authorList>
    </citation>
    <scope>IDENTIFICATION</scope>
</reference>
<dbReference type="SMART" id="SM00034">
    <property type="entry name" value="CLECT"/>
    <property type="match status" value="2"/>
</dbReference>
<dbReference type="PANTHER" id="PTHR45784:SF3">
    <property type="entry name" value="C-TYPE LECTIN DOMAIN FAMILY 4 MEMBER K-LIKE-RELATED"/>
    <property type="match status" value="1"/>
</dbReference>
<dbReference type="Gene3D" id="3.10.100.10">
    <property type="entry name" value="Mannose-Binding Protein A, subunit A"/>
    <property type="match status" value="3"/>
</dbReference>
<reference evidence="3" key="2">
    <citation type="submission" date="2025-09" db="UniProtKB">
        <authorList>
            <consortium name="Ensembl"/>
        </authorList>
    </citation>
    <scope>IDENTIFICATION</scope>
</reference>
<protein>
    <recommendedName>
        <fullName evidence="2">C-type lectin domain-containing protein</fullName>
    </recommendedName>
</protein>
<feature type="domain" description="C-type lectin" evidence="2">
    <location>
        <begin position="243"/>
        <end position="327"/>
    </location>
</feature>
<dbReference type="PROSITE" id="PS00615">
    <property type="entry name" value="C_TYPE_LECTIN_1"/>
    <property type="match status" value="1"/>
</dbReference>
<feature type="domain" description="C-type lectin" evidence="2">
    <location>
        <begin position="133"/>
        <end position="240"/>
    </location>
</feature>
<dbReference type="InterPro" id="IPR016186">
    <property type="entry name" value="C-type_lectin-like/link_sf"/>
</dbReference>
<dbReference type="InterPro" id="IPR018378">
    <property type="entry name" value="C-type_lectin_CS"/>
</dbReference>
<dbReference type="SUPFAM" id="SSF56436">
    <property type="entry name" value="C-type lectin-like"/>
    <property type="match status" value="3"/>
</dbReference>
<dbReference type="InterPro" id="IPR001304">
    <property type="entry name" value="C-type_lectin-like"/>
</dbReference>
<dbReference type="Ensembl" id="ENSPMGT00000001811.1">
    <property type="protein sequence ID" value="ENSPMGP00000001701.1"/>
    <property type="gene ID" value="ENSPMGG00000001534.1"/>
</dbReference>
<proteinExistence type="predicted"/>
<evidence type="ECO:0000259" key="2">
    <source>
        <dbReference type="PROSITE" id="PS50041"/>
    </source>
</evidence>
<name>A0A3B3ZBC3_9GOBI</name>
<keyword evidence="1" id="KW-1015">Disulfide bond</keyword>
<accession>A0A3B3ZBC3</accession>
<dbReference type="AlphaFoldDB" id="A0A3B3ZBC3"/>
<evidence type="ECO:0000256" key="1">
    <source>
        <dbReference type="ARBA" id="ARBA00023157"/>
    </source>
</evidence>
<dbReference type="CDD" id="cd00037">
    <property type="entry name" value="CLECT"/>
    <property type="match status" value="1"/>
</dbReference>
<dbReference type="PANTHER" id="PTHR45784">
    <property type="entry name" value="C-TYPE LECTIN DOMAIN FAMILY 20 MEMBER A-RELATED"/>
    <property type="match status" value="1"/>
</dbReference>
<dbReference type="InterPro" id="IPR016187">
    <property type="entry name" value="CTDL_fold"/>
</dbReference>
<evidence type="ECO:0000313" key="4">
    <source>
        <dbReference type="Proteomes" id="UP000261520"/>
    </source>
</evidence>
<evidence type="ECO:0000313" key="3">
    <source>
        <dbReference type="Ensembl" id="ENSPMGP00000001701.1"/>
    </source>
</evidence>
<sequence length="333" mass="38891">FSVFLFFPQNFNIQEKVLKTHVYHFINESKSWEEARNFCSINYTDLATVENMDDTEMLIEVGAGAGAWIGLYNRTEVNRVWLWSLPGLEFDESDVNWKNKEPNDEGGVENCVYIDNSKMWHDGGCEAKRCFICYNNDTGPRKEENDCRNWTEAQHFCRENHGDLISGGDQLNELKGLGNCKCECGHDNEWWIGLSRDTWGWSDGSNSSFRKWNIFILVNENKTFEEALYHCRRHYGDLAWFIDQPHLKSMARQRAKMADSEDVWVGLYYTCALESWIWVNGHYVDDMDVSWRHPGESECGVAGAMEKGGENQWVKRNSWERLNFICSRERDCT</sequence>
<organism evidence="3 4">
    <name type="scientific">Periophthalmus magnuspinnatus</name>
    <dbReference type="NCBI Taxonomy" id="409849"/>
    <lineage>
        <taxon>Eukaryota</taxon>
        <taxon>Metazoa</taxon>
        <taxon>Chordata</taxon>
        <taxon>Craniata</taxon>
        <taxon>Vertebrata</taxon>
        <taxon>Euteleostomi</taxon>
        <taxon>Actinopterygii</taxon>
        <taxon>Neopterygii</taxon>
        <taxon>Teleostei</taxon>
        <taxon>Neoteleostei</taxon>
        <taxon>Acanthomorphata</taxon>
        <taxon>Gobiaria</taxon>
        <taxon>Gobiiformes</taxon>
        <taxon>Gobioidei</taxon>
        <taxon>Gobiidae</taxon>
        <taxon>Oxudercinae</taxon>
        <taxon>Periophthalmus</taxon>
    </lineage>
</organism>
<dbReference type="Proteomes" id="UP000261520">
    <property type="component" value="Unplaced"/>
</dbReference>
<dbReference type="Pfam" id="PF00059">
    <property type="entry name" value="Lectin_C"/>
    <property type="match status" value="2"/>
</dbReference>
<dbReference type="PROSITE" id="PS50041">
    <property type="entry name" value="C_TYPE_LECTIN_2"/>
    <property type="match status" value="3"/>
</dbReference>
<keyword evidence="4" id="KW-1185">Reference proteome</keyword>
<feature type="domain" description="C-type lectin" evidence="2">
    <location>
        <begin position="18"/>
        <end position="134"/>
    </location>
</feature>